<evidence type="ECO:0000313" key="1">
    <source>
        <dbReference type="EMBL" id="KAK0139359.1"/>
    </source>
</evidence>
<dbReference type="AlphaFoldDB" id="A0AA47MFU2"/>
<name>A0AA47MFU2_MERPO</name>
<reference evidence="1" key="1">
    <citation type="journal article" date="2023" name="Front. Mar. Sci.">
        <title>A new Merluccius polli reference genome to investigate the effects of global change in West African waters.</title>
        <authorList>
            <person name="Mateo J.L."/>
            <person name="Blanco-Fernandez C."/>
            <person name="Garcia-Vazquez E."/>
            <person name="Machado-Schiaffino G."/>
        </authorList>
    </citation>
    <scope>NUCLEOTIDE SEQUENCE</scope>
    <source>
        <strain evidence="1">C29</strain>
        <tissue evidence="1">Fin</tissue>
    </source>
</reference>
<evidence type="ECO:0000313" key="2">
    <source>
        <dbReference type="Proteomes" id="UP001174136"/>
    </source>
</evidence>
<protein>
    <recommendedName>
        <fullName evidence="3">Reverse transcriptase domain-containing protein</fullName>
    </recommendedName>
</protein>
<comment type="caution">
    <text evidence="1">The sequence shown here is derived from an EMBL/GenBank/DDBJ whole genome shotgun (WGS) entry which is preliminary data.</text>
</comment>
<sequence length="102" mass="11629">MLFINFSSAFNTITPDILIPKLVNPGLPPPTCSWIKDFLVNRPQRVKLGPHLSLLPHSQHWLSPGLCAEPTTPLPLHIRLQYRLPQRTSSLSNLLMTQRWRG</sequence>
<proteinExistence type="predicted"/>
<dbReference type="Proteomes" id="UP001174136">
    <property type="component" value="Unassembled WGS sequence"/>
</dbReference>
<keyword evidence="2" id="KW-1185">Reference proteome</keyword>
<gene>
    <name evidence="1" type="ORF">N1851_024004</name>
</gene>
<evidence type="ECO:0008006" key="3">
    <source>
        <dbReference type="Google" id="ProtNLM"/>
    </source>
</evidence>
<dbReference type="EMBL" id="JAOPHQ010004415">
    <property type="protein sequence ID" value="KAK0139359.1"/>
    <property type="molecule type" value="Genomic_DNA"/>
</dbReference>
<accession>A0AA47MFU2</accession>
<organism evidence="1 2">
    <name type="scientific">Merluccius polli</name>
    <name type="common">Benguela hake</name>
    <name type="synonym">Merluccius cadenati</name>
    <dbReference type="NCBI Taxonomy" id="89951"/>
    <lineage>
        <taxon>Eukaryota</taxon>
        <taxon>Metazoa</taxon>
        <taxon>Chordata</taxon>
        <taxon>Craniata</taxon>
        <taxon>Vertebrata</taxon>
        <taxon>Euteleostomi</taxon>
        <taxon>Actinopterygii</taxon>
        <taxon>Neopterygii</taxon>
        <taxon>Teleostei</taxon>
        <taxon>Neoteleostei</taxon>
        <taxon>Acanthomorphata</taxon>
        <taxon>Zeiogadaria</taxon>
        <taxon>Gadariae</taxon>
        <taxon>Gadiformes</taxon>
        <taxon>Gadoidei</taxon>
        <taxon>Merlucciidae</taxon>
        <taxon>Merluccius</taxon>
    </lineage>
</organism>